<dbReference type="GO" id="GO:0016020">
    <property type="term" value="C:membrane"/>
    <property type="evidence" value="ECO:0007669"/>
    <property type="project" value="TreeGrafter"/>
</dbReference>
<name>A0A1M5QV97_9GAMM</name>
<dbReference type="NCBIfam" id="NF005489">
    <property type="entry name" value="PRK07102.1"/>
    <property type="match status" value="1"/>
</dbReference>
<dbReference type="GO" id="GO:0016491">
    <property type="term" value="F:oxidoreductase activity"/>
    <property type="evidence" value="ECO:0007669"/>
    <property type="project" value="UniProtKB-KW"/>
</dbReference>
<evidence type="ECO:0008006" key="5">
    <source>
        <dbReference type="Google" id="ProtNLM"/>
    </source>
</evidence>
<dbReference type="InterPro" id="IPR036291">
    <property type="entry name" value="NAD(P)-bd_dom_sf"/>
</dbReference>
<protein>
    <recommendedName>
        <fullName evidence="5">Short-chain dehydrogenase</fullName>
    </recommendedName>
</protein>
<gene>
    <name evidence="3" type="ORF">SAMN02745129_1375</name>
</gene>
<dbReference type="PROSITE" id="PS00061">
    <property type="entry name" value="ADH_SHORT"/>
    <property type="match status" value="1"/>
</dbReference>
<dbReference type="Gene3D" id="3.40.50.720">
    <property type="entry name" value="NAD(P)-binding Rossmann-like Domain"/>
    <property type="match status" value="1"/>
</dbReference>
<evidence type="ECO:0000256" key="2">
    <source>
        <dbReference type="ARBA" id="ARBA00023002"/>
    </source>
</evidence>
<evidence type="ECO:0000313" key="4">
    <source>
        <dbReference type="Proteomes" id="UP000184268"/>
    </source>
</evidence>
<dbReference type="RefSeq" id="WP_067658074.1">
    <property type="nucleotide sequence ID" value="NZ_FQXG01000002.1"/>
</dbReference>
<evidence type="ECO:0000313" key="3">
    <source>
        <dbReference type="EMBL" id="SHH18087.1"/>
    </source>
</evidence>
<dbReference type="PRINTS" id="PR00081">
    <property type="entry name" value="GDHRDH"/>
</dbReference>
<keyword evidence="4" id="KW-1185">Reference proteome</keyword>
<dbReference type="Pfam" id="PF00106">
    <property type="entry name" value="adh_short"/>
    <property type="match status" value="1"/>
</dbReference>
<reference evidence="4" key="1">
    <citation type="submission" date="2016-11" db="EMBL/GenBank/DDBJ databases">
        <authorList>
            <person name="Varghese N."/>
            <person name="Submissions S."/>
        </authorList>
    </citation>
    <scope>NUCLEOTIDE SEQUENCE [LARGE SCALE GENOMIC DNA]</scope>
    <source>
        <strain evidence="4">DSM 16917</strain>
    </source>
</reference>
<dbReference type="SUPFAM" id="SSF51735">
    <property type="entry name" value="NAD(P)-binding Rossmann-fold domains"/>
    <property type="match status" value="1"/>
</dbReference>
<evidence type="ECO:0000256" key="1">
    <source>
        <dbReference type="ARBA" id="ARBA00006484"/>
    </source>
</evidence>
<dbReference type="STRING" id="299255.SAMN02745129_1375"/>
<accession>A0A1M5QV97</accession>
<dbReference type="AlphaFoldDB" id="A0A1M5QV97"/>
<dbReference type="InterPro" id="IPR002347">
    <property type="entry name" value="SDR_fam"/>
</dbReference>
<dbReference type="PANTHER" id="PTHR44196:SF3">
    <property type="entry name" value="SHORT CHAIN DEHYDROGENASE FAMILY PROTEIN"/>
    <property type="match status" value="1"/>
</dbReference>
<dbReference type="OrthoDB" id="335726at2"/>
<keyword evidence="2" id="KW-0560">Oxidoreductase</keyword>
<dbReference type="InterPro" id="IPR020904">
    <property type="entry name" value="Sc_DH/Rdtase_CS"/>
</dbReference>
<dbReference type="EMBL" id="FQXG01000002">
    <property type="protein sequence ID" value="SHH18087.1"/>
    <property type="molecule type" value="Genomic_DNA"/>
</dbReference>
<organism evidence="3 4">
    <name type="scientific">Ferrimonas marina</name>
    <dbReference type="NCBI Taxonomy" id="299255"/>
    <lineage>
        <taxon>Bacteria</taxon>
        <taxon>Pseudomonadati</taxon>
        <taxon>Pseudomonadota</taxon>
        <taxon>Gammaproteobacteria</taxon>
        <taxon>Alteromonadales</taxon>
        <taxon>Ferrimonadaceae</taxon>
        <taxon>Ferrimonas</taxon>
    </lineage>
</organism>
<dbReference type="Proteomes" id="UP000184268">
    <property type="component" value="Unassembled WGS sequence"/>
</dbReference>
<sequence>MNIVIFGATSAVAKHLARQHAERGDHLTLIGRNSQKLGVLAADLAVRGAEDVRVRVQDLAELDGCEPLINDLWQQGPEPDVAYFFQGVLPDQQACQQSMETTLSALQINTLGIMALLTPLANRFEQRGAGALVVVSSVAGDRGRQSNYVYGTSKAALNTFLQGLRNRLSKSGVRVLTIKPGFIDTPMTAEMKKGPLWAEPQTIASGILKSLEHNRNEVYLPWFWQGIMTVIKLIPEPLFKRMSL</sequence>
<comment type="similarity">
    <text evidence="1">Belongs to the short-chain dehydrogenases/reductases (SDR) family.</text>
</comment>
<proteinExistence type="inferred from homology"/>
<dbReference type="PANTHER" id="PTHR44196">
    <property type="entry name" value="DEHYDROGENASE/REDUCTASE SDR FAMILY MEMBER 7B"/>
    <property type="match status" value="1"/>
</dbReference>